<comment type="catalytic activity">
    <reaction evidence="15">
        <text>[GlcNAc-(1-&gt;4)-Mur2Ac(oyl-L-Ala-gamma-D-Glu-L-Lys-D-Ala-D-Ala)](n)-di-trans,octa-cis-undecaprenyl diphosphate + beta-D-GlcNAc-(1-&gt;4)-Mur2Ac(oyl-L-Ala-gamma-D-Glu-L-Lys-D-Ala-D-Ala)-di-trans,octa-cis-undecaprenyl diphosphate = [GlcNAc-(1-&gt;4)-Mur2Ac(oyl-L-Ala-gamma-D-Glu-L-Lys-D-Ala-D-Ala)](n+1)-di-trans,octa-cis-undecaprenyl diphosphate + di-trans,octa-cis-undecaprenyl diphosphate + H(+)</text>
        <dbReference type="Rhea" id="RHEA:23708"/>
        <dbReference type="Rhea" id="RHEA-COMP:9602"/>
        <dbReference type="Rhea" id="RHEA-COMP:9603"/>
        <dbReference type="ChEBI" id="CHEBI:15378"/>
        <dbReference type="ChEBI" id="CHEBI:58405"/>
        <dbReference type="ChEBI" id="CHEBI:60033"/>
        <dbReference type="ChEBI" id="CHEBI:78435"/>
        <dbReference type="EC" id="2.4.99.28"/>
    </reaction>
</comment>
<dbReference type="PROSITE" id="PS00428">
    <property type="entry name" value="FTSW_RODA_SPOVE"/>
    <property type="match status" value="1"/>
</dbReference>
<evidence type="ECO:0000256" key="6">
    <source>
        <dbReference type="ARBA" id="ARBA00022984"/>
    </source>
</evidence>
<accession>R2VFP0</accession>
<keyword evidence="18" id="KW-0132">Cell division</keyword>
<feature type="transmembrane region" description="Helical" evidence="17">
    <location>
        <begin position="289"/>
        <end position="310"/>
    </location>
</feature>
<dbReference type="EMBL" id="ASWH01000001">
    <property type="protein sequence ID" value="EOW82339.1"/>
    <property type="molecule type" value="Genomic_DNA"/>
</dbReference>
<evidence type="ECO:0000256" key="3">
    <source>
        <dbReference type="ARBA" id="ARBA00022679"/>
    </source>
</evidence>
<dbReference type="InterPro" id="IPR001182">
    <property type="entry name" value="FtsW/RodA"/>
</dbReference>
<dbReference type="RefSeq" id="WP_010780701.1">
    <property type="nucleotide sequence ID" value="NZ_ASWH01000001.1"/>
</dbReference>
<dbReference type="GO" id="GO:0005886">
    <property type="term" value="C:plasma membrane"/>
    <property type="evidence" value="ECO:0007669"/>
    <property type="project" value="TreeGrafter"/>
</dbReference>
<keyword evidence="5" id="KW-0133">Cell shape</keyword>
<name>R2VFP0_9ENTE</name>
<evidence type="ECO:0000313" key="18">
    <source>
        <dbReference type="EMBL" id="EOI56411.1"/>
    </source>
</evidence>
<feature type="transmembrane region" description="Helical" evidence="17">
    <location>
        <begin position="358"/>
        <end position="376"/>
    </location>
</feature>
<evidence type="ECO:0000256" key="4">
    <source>
        <dbReference type="ARBA" id="ARBA00022692"/>
    </source>
</evidence>
<evidence type="ECO:0000256" key="15">
    <source>
        <dbReference type="ARBA" id="ARBA00049902"/>
    </source>
</evidence>
<dbReference type="eggNOG" id="COG0772">
    <property type="taxonomic scope" value="Bacteria"/>
</dbReference>
<dbReference type="EMBL" id="AJDQ01000007">
    <property type="protein sequence ID" value="EOI56411.1"/>
    <property type="molecule type" value="Genomic_DNA"/>
</dbReference>
<keyword evidence="2" id="KW-0328">Glycosyltransferase</keyword>
<keyword evidence="6" id="KW-0573">Peptidoglycan synthesis</keyword>
<dbReference type="GO" id="GO:0009252">
    <property type="term" value="P:peptidoglycan biosynthetic process"/>
    <property type="evidence" value="ECO:0007669"/>
    <property type="project" value="UniProtKB-KW"/>
</dbReference>
<proteinExistence type="inferred from homology"/>
<evidence type="ECO:0000256" key="2">
    <source>
        <dbReference type="ARBA" id="ARBA00022676"/>
    </source>
</evidence>
<keyword evidence="7 17" id="KW-1133">Transmembrane helix</keyword>
<feature type="transmembrane region" description="Helical" evidence="17">
    <location>
        <begin position="154"/>
        <end position="183"/>
    </location>
</feature>
<comment type="caution">
    <text evidence="18">The sequence shown here is derived from an EMBL/GenBank/DDBJ whole genome shotgun (WGS) entry which is preliminary data.</text>
</comment>
<evidence type="ECO:0000256" key="14">
    <source>
        <dbReference type="ARBA" id="ARBA00044770"/>
    </source>
</evidence>
<dbReference type="HOGENOM" id="CLU_029243_1_2_9"/>
<feature type="transmembrane region" description="Helical" evidence="17">
    <location>
        <begin position="49"/>
        <end position="67"/>
    </location>
</feature>
<sequence length="396" mass="44378">MPTKIKKRHFLDYSILIPYLILTVIGLIFVYSSTSYILITNDRSPTSLVMNQGVFWVLSLIVISLMYKMKTDVLKSQQLIIFATYLIFILLIVVMFIGDEINGAKGWIRIGSFTMQPAEYLKIMVVWYLSYILSKRQETIQDNFVNDMKRPLMLVFAMIFLVAIQPDMGNAAIITLLAVILLLASGVNWLYSLIIGGTGIAGSFLAIEFMTHFGEAILPERLQYITSRFESFKNPFKYELDQGHQMVNGYYAMFNGGWFGRGLGNSIEKKGFLSEAHTDFIFSIVIEEVGLIGALIILAVLIFMIARIFLVGIRSKKPFNSLICIGIGSLLLLQVFINLGGILGIIPLTGITFPFLSQGGNSLLVLSVSVAFALNISADEKRTKLAIEYEYLKSQE</sequence>
<evidence type="ECO:0000256" key="5">
    <source>
        <dbReference type="ARBA" id="ARBA00022960"/>
    </source>
</evidence>
<dbReference type="PANTHER" id="PTHR30474">
    <property type="entry name" value="CELL CYCLE PROTEIN"/>
    <property type="match status" value="1"/>
</dbReference>
<gene>
    <name evidence="19" type="ORF">I592_01642</name>
    <name evidence="18" type="ORF">UKC_02326</name>
</gene>
<dbReference type="GO" id="GO:0008955">
    <property type="term" value="F:peptidoglycan glycosyltransferase activity"/>
    <property type="evidence" value="ECO:0007669"/>
    <property type="project" value="UniProtKB-EC"/>
</dbReference>
<evidence type="ECO:0000256" key="1">
    <source>
        <dbReference type="ARBA" id="ARBA00004141"/>
    </source>
</evidence>
<dbReference type="GO" id="GO:0032153">
    <property type="term" value="C:cell division site"/>
    <property type="evidence" value="ECO:0007669"/>
    <property type="project" value="TreeGrafter"/>
</dbReference>
<feature type="transmembrane region" description="Helical" evidence="17">
    <location>
        <begin position="79"/>
        <end position="98"/>
    </location>
</feature>
<keyword evidence="21" id="KW-1185">Reference proteome</keyword>
<evidence type="ECO:0000256" key="11">
    <source>
        <dbReference type="ARBA" id="ARBA00038053"/>
    </source>
</evidence>
<evidence type="ECO:0000256" key="13">
    <source>
        <dbReference type="ARBA" id="ARBA00041418"/>
    </source>
</evidence>
<feature type="transmembrane region" description="Helical" evidence="17">
    <location>
        <begin position="12"/>
        <end position="37"/>
    </location>
</feature>
<organism evidence="18 20">
    <name type="scientific">Enterococcus gilvus ATCC BAA-350</name>
    <dbReference type="NCBI Taxonomy" id="1158614"/>
    <lineage>
        <taxon>Bacteria</taxon>
        <taxon>Bacillati</taxon>
        <taxon>Bacillota</taxon>
        <taxon>Bacilli</taxon>
        <taxon>Lactobacillales</taxon>
        <taxon>Enterococcaceae</taxon>
        <taxon>Enterococcus</taxon>
    </lineage>
</organism>
<evidence type="ECO:0000256" key="8">
    <source>
        <dbReference type="ARBA" id="ARBA00023136"/>
    </source>
</evidence>
<evidence type="ECO:0000313" key="19">
    <source>
        <dbReference type="EMBL" id="EOW82339.1"/>
    </source>
</evidence>
<evidence type="ECO:0000256" key="7">
    <source>
        <dbReference type="ARBA" id="ARBA00022989"/>
    </source>
</evidence>
<keyword evidence="3" id="KW-0808">Transferase</keyword>
<comment type="subcellular location">
    <subcellularLocation>
        <location evidence="1">Membrane</location>
        <topology evidence="1">Multi-pass membrane protein</topology>
    </subcellularLocation>
</comment>
<dbReference type="InterPro" id="IPR018365">
    <property type="entry name" value="Cell_cycle_FtsW-rel_CS"/>
</dbReference>
<keyword evidence="18" id="KW-0131">Cell cycle</keyword>
<dbReference type="AlphaFoldDB" id="R2VFP0"/>
<dbReference type="EC" id="2.4.99.28" evidence="14"/>
<dbReference type="GO" id="GO:0015648">
    <property type="term" value="F:lipid-linked peptidoglycan transporter activity"/>
    <property type="evidence" value="ECO:0007669"/>
    <property type="project" value="TreeGrafter"/>
</dbReference>
<dbReference type="PANTHER" id="PTHR30474:SF2">
    <property type="entry name" value="PEPTIDOGLYCAN GLYCOSYLTRANSFERASE FTSW-RELATED"/>
    <property type="match status" value="1"/>
</dbReference>
<evidence type="ECO:0000256" key="10">
    <source>
        <dbReference type="ARBA" id="ARBA00033270"/>
    </source>
</evidence>
<comment type="similarity">
    <text evidence="11">Belongs to the SEDS family. FtsW subfamily.</text>
</comment>
<reference evidence="18 20" key="1">
    <citation type="submission" date="2013-02" db="EMBL/GenBank/DDBJ databases">
        <title>The Genome Sequence of Enterococcus gilvus ATCC BAA-350.</title>
        <authorList>
            <consortium name="The Broad Institute Genome Sequencing Platform"/>
            <consortium name="The Broad Institute Genome Sequencing Center for Infectious Disease"/>
            <person name="Earl A.M."/>
            <person name="Gilmore M.S."/>
            <person name="Lebreton F."/>
            <person name="Walker B."/>
            <person name="Young S.K."/>
            <person name="Zeng Q."/>
            <person name="Gargeya S."/>
            <person name="Fitzgerald M."/>
            <person name="Haas B."/>
            <person name="Abouelleil A."/>
            <person name="Alvarado L."/>
            <person name="Arachchi H.M."/>
            <person name="Berlin A.M."/>
            <person name="Chapman S.B."/>
            <person name="Dewar J."/>
            <person name="Goldberg J."/>
            <person name="Griggs A."/>
            <person name="Gujja S."/>
            <person name="Hansen M."/>
            <person name="Howarth C."/>
            <person name="Imamovic A."/>
            <person name="Larimer J."/>
            <person name="McCowan C."/>
            <person name="Murphy C."/>
            <person name="Neiman D."/>
            <person name="Pearson M."/>
            <person name="Priest M."/>
            <person name="Roberts A."/>
            <person name="Saif S."/>
            <person name="Shea T."/>
            <person name="Sisk P."/>
            <person name="Sykes S."/>
            <person name="Wortman J."/>
            <person name="Nusbaum C."/>
            <person name="Birren B."/>
        </authorList>
    </citation>
    <scope>NUCLEOTIDE SEQUENCE [LARGE SCALE GENOMIC DNA]</scope>
    <source>
        <strain evidence="18 20">ATCC BAA-350</strain>
    </source>
</reference>
<evidence type="ECO:0000313" key="21">
    <source>
        <dbReference type="Proteomes" id="UP000014160"/>
    </source>
</evidence>
<feature type="transmembrane region" description="Helical" evidence="17">
    <location>
        <begin position="322"/>
        <end position="346"/>
    </location>
</feature>
<comment type="function">
    <text evidence="16">Peptidoglycan polymerase that is essential for cell division.</text>
</comment>
<dbReference type="Pfam" id="PF01098">
    <property type="entry name" value="FTSW_RODA_SPOVE"/>
    <property type="match status" value="1"/>
</dbReference>
<evidence type="ECO:0000256" key="16">
    <source>
        <dbReference type="ARBA" id="ARBA00049966"/>
    </source>
</evidence>
<dbReference type="PATRIC" id="fig|1158614.3.peg.2320"/>
<dbReference type="GO" id="GO:0051301">
    <property type="term" value="P:cell division"/>
    <property type="evidence" value="ECO:0007669"/>
    <property type="project" value="UniProtKB-KW"/>
</dbReference>
<evidence type="ECO:0000313" key="20">
    <source>
        <dbReference type="Proteomes" id="UP000013750"/>
    </source>
</evidence>
<dbReference type="OrthoDB" id="9812661at2"/>
<keyword evidence="8 17" id="KW-0472">Membrane</keyword>
<evidence type="ECO:0000256" key="12">
    <source>
        <dbReference type="ARBA" id="ARBA00041185"/>
    </source>
</evidence>
<reference evidence="19 21" key="2">
    <citation type="submission" date="2013-03" db="EMBL/GenBank/DDBJ databases">
        <title>The Genome Sequence of Enterococcus gilvus ATCC BAA-350 (PacBio/Illumina hybrid assembly).</title>
        <authorList>
            <consortium name="The Broad Institute Genomics Platform"/>
            <consortium name="The Broad Institute Genome Sequencing Center for Infectious Disease"/>
            <person name="Earl A."/>
            <person name="Russ C."/>
            <person name="Gilmore M."/>
            <person name="Surin D."/>
            <person name="Walker B."/>
            <person name="Young S."/>
            <person name="Zeng Q."/>
            <person name="Gargeya S."/>
            <person name="Fitzgerald M."/>
            <person name="Haas B."/>
            <person name="Abouelleil A."/>
            <person name="Allen A.W."/>
            <person name="Alvarado L."/>
            <person name="Arachchi H.M."/>
            <person name="Berlin A.M."/>
            <person name="Chapman S.B."/>
            <person name="Gainer-Dewar J."/>
            <person name="Goldberg J."/>
            <person name="Griggs A."/>
            <person name="Gujja S."/>
            <person name="Hansen M."/>
            <person name="Howarth C."/>
            <person name="Imamovic A."/>
            <person name="Ireland A."/>
            <person name="Larimer J."/>
            <person name="McCowan C."/>
            <person name="Murphy C."/>
            <person name="Pearson M."/>
            <person name="Poon T.W."/>
            <person name="Priest M."/>
            <person name="Roberts A."/>
            <person name="Saif S."/>
            <person name="Shea T."/>
            <person name="Sisk P."/>
            <person name="Sykes S."/>
            <person name="Wortman J."/>
            <person name="Nusbaum C."/>
            <person name="Birren B."/>
        </authorList>
    </citation>
    <scope>NUCLEOTIDE SEQUENCE [LARGE SCALE GENOMIC DNA]</scope>
    <source>
        <strain evidence="19 21">ATCC BAA-350</strain>
    </source>
</reference>
<evidence type="ECO:0000256" key="17">
    <source>
        <dbReference type="SAM" id="Phobius"/>
    </source>
</evidence>
<dbReference type="Proteomes" id="UP000013750">
    <property type="component" value="Unassembled WGS sequence"/>
</dbReference>
<keyword evidence="4 17" id="KW-0812">Transmembrane</keyword>
<protein>
    <recommendedName>
        <fullName evidence="12">Probable peptidoglycan glycosyltransferase FtsW</fullName>
        <ecNumber evidence="14">2.4.99.28</ecNumber>
    </recommendedName>
    <alternativeName>
        <fullName evidence="13">Cell division protein FtsW</fullName>
    </alternativeName>
    <alternativeName>
        <fullName evidence="10">Cell wall polymerase</fullName>
    </alternativeName>
    <alternativeName>
        <fullName evidence="9">Peptidoglycan polymerase</fullName>
    </alternativeName>
</protein>
<dbReference type="GO" id="GO:0008360">
    <property type="term" value="P:regulation of cell shape"/>
    <property type="evidence" value="ECO:0007669"/>
    <property type="project" value="UniProtKB-KW"/>
</dbReference>
<dbReference type="Proteomes" id="UP000014160">
    <property type="component" value="Unassembled WGS sequence"/>
</dbReference>
<evidence type="ECO:0000256" key="9">
    <source>
        <dbReference type="ARBA" id="ARBA00032370"/>
    </source>
</evidence>